<protein>
    <recommendedName>
        <fullName evidence="3">Small ribosomal subunit protein bS16</fullName>
    </recommendedName>
</protein>
<dbReference type="OrthoDB" id="9807878at2"/>
<dbReference type="GO" id="GO:0005737">
    <property type="term" value="C:cytoplasm"/>
    <property type="evidence" value="ECO:0007669"/>
    <property type="project" value="UniProtKB-ARBA"/>
</dbReference>
<keyword evidence="1 3" id="KW-0689">Ribosomal protein</keyword>
<dbReference type="PANTHER" id="PTHR12919">
    <property type="entry name" value="30S RIBOSOMAL PROTEIN S16"/>
    <property type="match status" value="1"/>
</dbReference>
<dbReference type="Gene3D" id="3.30.1320.10">
    <property type="match status" value="1"/>
</dbReference>
<organism evidence="4 5">
    <name type="scientific">Candidatus Chromulinivorax destructor</name>
    <dbReference type="NCBI Taxonomy" id="2066483"/>
    <lineage>
        <taxon>Bacteria</taxon>
        <taxon>Candidatus Babelota</taxon>
        <taxon>Candidatus Babeliae</taxon>
        <taxon>Candidatus Babeliales</taxon>
        <taxon>Candidatus Chromulinivoraceae</taxon>
        <taxon>Candidatus Chromulinivorax</taxon>
    </lineage>
</organism>
<dbReference type="SUPFAM" id="SSF54565">
    <property type="entry name" value="Ribosomal protein S16"/>
    <property type="match status" value="1"/>
</dbReference>
<dbReference type="HAMAP" id="MF_00385">
    <property type="entry name" value="Ribosomal_bS16"/>
    <property type="match status" value="1"/>
</dbReference>
<dbReference type="GO" id="GO:0015935">
    <property type="term" value="C:small ribosomal subunit"/>
    <property type="evidence" value="ECO:0007669"/>
    <property type="project" value="TreeGrafter"/>
</dbReference>
<dbReference type="InterPro" id="IPR000307">
    <property type="entry name" value="Ribosomal_bS16"/>
</dbReference>
<evidence type="ECO:0000256" key="2">
    <source>
        <dbReference type="ARBA" id="ARBA00023274"/>
    </source>
</evidence>
<dbReference type="AlphaFoldDB" id="A0A345ZB20"/>
<reference evidence="4 5" key="1">
    <citation type="submission" date="2017-12" db="EMBL/GenBank/DDBJ databases">
        <title>Chromulinavorax destructans is a abundant pathogen of dominant heterotrophic picoflagllates.</title>
        <authorList>
            <person name="Deeg C.M."/>
            <person name="Zimmer M."/>
            <person name="Suttle C.A."/>
        </authorList>
    </citation>
    <scope>NUCLEOTIDE SEQUENCE [LARGE SCALE GENOMIC DNA]</scope>
    <source>
        <strain evidence="4 5">SeV1</strain>
    </source>
</reference>
<evidence type="ECO:0000256" key="3">
    <source>
        <dbReference type="HAMAP-Rule" id="MF_00385"/>
    </source>
</evidence>
<dbReference type="KEGG" id="cdes:C0J27_01850"/>
<dbReference type="EMBL" id="CP025544">
    <property type="protein sequence ID" value="AXK60487.1"/>
    <property type="molecule type" value="Genomic_DNA"/>
</dbReference>
<evidence type="ECO:0000256" key="1">
    <source>
        <dbReference type="ARBA" id="ARBA00022980"/>
    </source>
</evidence>
<keyword evidence="2 3" id="KW-0687">Ribonucleoprotein</keyword>
<dbReference type="InterPro" id="IPR023803">
    <property type="entry name" value="Ribosomal_bS16_dom_sf"/>
</dbReference>
<keyword evidence="5" id="KW-1185">Reference proteome</keyword>
<dbReference type="GO" id="GO:0006412">
    <property type="term" value="P:translation"/>
    <property type="evidence" value="ECO:0007669"/>
    <property type="project" value="UniProtKB-UniRule"/>
</dbReference>
<dbReference type="Proteomes" id="UP000254834">
    <property type="component" value="Chromosome"/>
</dbReference>
<name>A0A345ZB20_9BACT</name>
<proteinExistence type="inferred from homology"/>
<evidence type="ECO:0000313" key="5">
    <source>
        <dbReference type="Proteomes" id="UP000254834"/>
    </source>
</evidence>
<gene>
    <name evidence="3" type="primary">rpsP</name>
    <name evidence="4" type="ORF">C0J27_01850</name>
</gene>
<dbReference type="PANTHER" id="PTHR12919:SF20">
    <property type="entry name" value="SMALL RIBOSOMAL SUBUNIT PROTEIN BS16M"/>
    <property type="match status" value="1"/>
</dbReference>
<accession>A0A345ZB20</accession>
<sequence length="107" mass="11970">MAVKIRFTRIGKKHAPVYRIVAVDSRKKRDGEYLENLGTYNPLTKTIVQWHEERIQHWVSVGAIVTDSVKRLQKIKNKQAAPAVVVDNAVAPKAKVAKKAAPAQDSK</sequence>
<evidence type="ECO:0000313" key="4">
    <source>
        <dbReference type="EMBL" id="AXK60487.1"/>
    </source>
</evidence>
<dbReference type="Pfam" id="PF00886">
    <property type="entry name" value="Ribosomal_S16"/>
    <property type="match status" value="1"/>
</dbReference>
<comment type="similarity">
    <text evidence="3">Belongs to the bacterial ribosomal protein bS16 family.</text>
</comment>
<dbReference type="RefSeq" id="WP_115585502.1">
    <property type="nucleotide sequence ID" value="NZ_CP025544.1"/>
</dbReference>
<dbReference type="GO" id="GO:0003735">
    <property type="term" value="F:structural constituent of ribosome"/>
    <property type="evidence" value="ECO:0007669"/>
    <property type="project" value="InterPro"/>
</dbReference>
<dbReference type="NCBIfam" id="TIGR00002">
    <property type="entry name" value="S16"/>
    <property type="match status" value="1"/>
</dbReference>